<dbReference type="Proteomes" id="UP000645828">
    <property type="component" value="Unassembled WGS sequence"/>
</dbReference>
<sequence length="273" mass="30616">MCLLHPVARVRGSVFCTRGRCSRDTHGPAARITWLHSHKNSLLPVPFCSKGWGCVSISVVILSWKHFHDPQNLCTHSHILLHFPCGINQHFTPYEILWTSKRSRRGKGLQEPVHPETLLAGSWRRSQVSASCEGERRGSHWTPVPHSQLRVLQTPSRCSPVDCPVPGHRCNQDSEPHQPRPLLGSDKNESRPTQKPLPKVEEEEVGLLGFLSDKRSADPCGSDLRLRSAGRRVCGALLQPAVRRDQASGHHLSYEVILEAPGNWGRRLLANWL</sequence>
<keyword evidence="3" id="KW-1185">Reference proteome</keyword>
<name>A0A811YTB7_NYCPR</name>
<evidence type="ECO:0000256" key="1">
    <source>
        <dbReference type="SAM" id="MobiDB-lite"/>
    </source>
</evidence>
<dbReference type="EMBL" id="CAJHUB010000750">
    <property type="protein sequence ID" value="CAD7680767.1"/>
    <property type="molecule type" value="Genomic_DNA"/>
</dbReference>
<reference evidence="2" key="1">
    <citation type="submission" date="2020-12" db="EMBL/GenBank/DDBJ databases">
        <authorList>
            <consortium name="Molecular Ecology Group"/>
        </authorList>
    </citation>
    <scope>NUCLEOTIDE SEQUENCE</scope>
    <source>
        <strain evidence="2">TBG_1078</strain>
    </source>
</reference>
<gene>
    <name evidence="2" type="ORF">NYPRO_LOCUS13559</name>
</gene>
<organism evidence="2 3">
    <name type="scientific">Nyctereutes procyonoides</name>
    <name type="common">Raccoon dog</name>
    <name type="synonym">Canis procyonoides</name>
    <dbReference type="NCBI Taxonomy" id="34880"/>
    <lineage>
        <taxon>Eukaryota</taxon>
        <taxon>Metazoa</taxon>
        <taxon>Chordata</taxon>
        <taxon>Craniata</taxon>
        <taxon>Vertebrata</taxon>
        <taxon>Euteleostomi</taxon>
        <taxon>Mammalia</taxon>
        <taxon>Eutheria</taxon>
        <taxon>Laurasiatheria</taxon>
        <taxon>Carnivora</taxon>
        <taxon>Caniformia</taxon>
        <taxon>Canidae</taxon>
        <taxon>Nyctereutes</taxon>
    </lineage>
</organism>
<evidence type="ECO:0000313" key="3">
    <source>
        <dbReference type="Proteomes" id="UP000645828"/>
    </source>
</evidence>
<proteinExistence type="predicted"/>
<evidence type="ECO:0000313" key="2">
    <source>
        <dbReference type="EMBL" id="CAD7680767.1"/>
    </source>
</evidence>
<accession>A0A811YTB7</accession>
<protein>
    <submittedName>
        <fullName evidence="2">(raccoon dog) hypothetical protein</fullName>
    </submittedName>
</protein>
<comment type="caution">
    <text evidence="2">The sequence shown here is derived from an EMBL/GenBank/DDBJ whole genome shotgun (WGS) entry which is preliminary data.</text>
</comment>
<dbReference type="AlphaFoldDB" id="A0A811YTB7"/>
<feature type="region of interest" description="Disordered" evidence="1">
    <location>
        <begin position="169"/>
        <end position="201"/>
    </location>
</feature>